<evidence type="ECO:0000256" key="1">
    <source>
        <dbReference type="SAM" id="Phobius"/>
    </source>
</evidence>
<dbReference type="PANTHER" id="PTHR21063">
    <property type="entry name" value="LFA-3"/>
    <property type="match status" value="1"/>
</dbReference>
<dbReference type="AlphaFoldDB" id="A0A5A9NQG7"/>
<name>A0A5A9NQG7_9TELE</name>
<keyword evidence="1" id="KW-1133">Transmembrane helix</keyword>
<dbReference type="InterPro" id="IPR007110">
    <property type="entry name" value="Ig-like_dom"/>
</dbReference>
<dbReference type="CDD" id="cd00096">
    <property type="entry name" value="Ig"/>
    <property type="match status" value="1"/>
</dbReference>
<feature type="transmembrane region" description="Helical" evidence="1">
    <location>
        <begin position="324"/>
        <end position="348"/>
    </location>
</feature>
<dbReference type="FunFam" id="2.60.40.10:FF:002431">
    <property type="entry name" value="Si:ch211-222k6.3"/>
    <property type="match status" value="1"/>
</dbReference>
<feature type="domain" description="Ig-like" evidence="2">
    <location>
        <begin position="223"/>
        <end position="311"/>
    </location>
</feature>
<feature type="domain" description="Ig-like" evidence="2">
    <location>
        <begin position="122"/>
        <end position="210"/>
    </location>
</feature>
<evidence type="ECO:0000313" key="3">
    <source>
        <dbReference type="EMBL" id="KAA0711960.1"/>
    </source>
</evidence>
<keyword evidence="1" id="KW-0472">Membrane</keyword>
<evidence type="ECO:0000313" key="4">
    <source>
        <dbReference type="Proteomes" id="UP000324632"/>
    </source>
</evidence>
<dbReference type="InterPro" id="IPR013106">
    <property type="entry name" value="Ig_V-set"/>
</dbReference>
<dbReference type="Gene3D" id="2.60.40.10">
    <property type="entry name" value="Immunoglobulins"/>
    <property type="match status" value="3"/>
</dbReference>
<dbReference type="PROSITE" id="PS50835">
    <property type="entry name" value="IG_LIKE"/>
    <property type="match status" value="2"/>
</dbReference>
<reference evidence="3 4" key="1">
    <citation type="journal article" date="2019" name="Mol. Ecol. Resour.">
        <title>Chromosome-level genome assembly of Triplophysa tibetana, a fish adapted to the harsh high-altitude environment of the Tibetan Plateau.</title>
        <authorList>
            <person name="Yang X."/>
            <person name="Liu H."/>
            <person name="Ma Z."/>
            <person name="Zou Y."/>
            <person name="Zou M."/>
            <person name="Mao Y."/>
            <person name="Li X."/>
            <person name="Wang H."/>
            <person name="Chen T."/>
            <person name="Wang W."/>
            <person name="Yang R."/>
        </authorList>
    </citation>
    <scope>NUCLEOTIDE SEQUENCE [LARGE SCALE GENOMIC DNA]</scope>
    <source>
        <strain evidence="3">TTIB1903HZAU</strain>
        <tissue evidence="3">Muscle</tissue>
    </source>
</reference>
<sequence length="373" mass="41696">MFISYCVSGVFGVKTDEVTSVMEGDSFTLHTHLTEIQRRDLIVWMFGPEETRIAEIYKQSINMFVSNERFKDSLKINNQTGSLTITNTRITDSGLYKLQIQHFEVLSFRRFSVTVYARLPVPVISRNSSQCSSSSERSSASKCVLLCLVMNVSHVSLSWYKGNSLLSSINVSDLNIRLSLPLEVEYQDTNTYRCVINNTITNQTQYLNITDVCQPCSARLSVPVISRDCSNCSSSSERSSVSKCVLLCSVMNVTHVSLSWYKGNSLLSNISVSDLNIRLSLPLEVEYHDTNTYRCVVSNPVSNQTQHLNITHVCQPCSDKIQCFSFTGAVIQLILSALVGVATIAVLVDDVRSRRAGQKQRHQTSHPESEQCA</sequence>
<proteinExistence type="predicted"/>
<dbReference type="PANTHER" id="PTHR21063:SF4">
    <property type="entry name" value="CD48 ANTIGEN-RELATED"/>
    <property type="match status" value="1"/>
</dbReference>
<keyword evidence="4" id="KW-1185">Reference proteome</keyword>
<dbReference type="SUPFAM" id="SSF48726">
    <property type="entry name" value="Immunoglobulin"/>
    <property type="match status" value="2"/>
</dbReference>
<protein>
    <recommendedName>
        <fullName evidence="2">Ig-like domain-containing protein</fullName>
    </recommendedName>
</protein>
<accession>A0A5A9NQG7</accession>
<comment type="caution">
    <text evidence="3">The sequence shown here is derived from an EMBL/GenBank/DDBJ whole genome shotgun (WGS) entry which is preliminary data.</text>
</comment>
<keyword evidence="1" id="KW-0812">Transmembrane</keyword>
<evidence type="ECO:0000259" key="2">
    <source>
        <dbReference type="PROSITE" id="PS50835"/>
    </source>
</evidence>
<dbReference type="EMBL" id="SOYY01000014">
    <property type="protein sequence ID" value="KAA0711960.1"/>
    <property type="molecule type" value="Genomic_DNA"/>
</dbReference>
<gene>
    <name evidence="3" type="ORF">E1301_Tti023218</name>
</gene>
<organism evidence="3 4">
    <name type="scientific">Triplophysa tibetana</name>
    <dbReference type="NCBI Taxonomy" id="1572043"/>
    <lineage>
        <taxon>Eukaryota</taxon>
        <taxon>Metazoa</taxon>
        <taxon>Chordata</taxon>
        <taxon>Craniata</taxon>
        <taxon>Vertebrata</taxon>
        <taxon>Euteleostomi</taxon>
        <taxon>Actinopterygii</taxon>
        <taxon>Neopterygii</taxon>
        <taxon>Teleostei</taxon>
        <taxon>Ostariophysi</taxon>
        <taxon>Cypriniformes</taxon>
        <taxon>Nemacheilidae</taxon>
        <taxon>Triplophysa</taxon>
    </lineage>
</organism>
<dbReference type="InterPro" id="IPR013783">
    <property type="entry name" value="Ig-like_fold"/>
</dbReference>
<dbReference type="Pfam" id="PF07686">
    <property type="entry name" value="V-set"/>
    <property type="match status" value="1"/>
</dbReference>
<dbReference type="InterPro" id="IPR036179">
    <property type="entry name" value="Ig-like_dom_sf"/>
</dbReference>
<dbReference type="Proteomes" id="UP000324632">
    <property type="component" value="Chromosome 14"/>
</dbReference>